<feature type="compositionally biased region" description="Basic and acidic residues" evidence="1">
    <location>
        <begin position="20"/>
        <end position="29"/>
    </location>
</feature>
<keyword evidence="3" id="KW-1185">Reference proteome</keyword>
<protein>
    <submittedName>
        <fullName evidence="2">Uncharacterized protein</fullName>
    </submittedName>
</protein>
<organism evidence="2 3">
    <name type="scientific">Emiliania huxleyi (strain CCMP1516)</name>
    <dbReference type="NCBI Taxonomy" id="280463"/>
    <lineage>
        <taxon>Eukaryota</taxon>
        <taxon>Haptista</taxon>
        <taxon>Haptophyta</taxon>
        <taxon>Prymnesiophyceae</taxon>
        <taxon>Isochrysidales</taxon>
        <taxon>Noelaerhabdaceae</taxon>
        <taxon>Emiliania</taxon>
    </lineage>
</organism>
<feature type="region of interest" description="Disordered" evidence="1">
    <location>
        <begin position="1"/>
        <end position="31"/>
    </location>
</feature>
<reference evidence="3" key="1">
    <citation type="journal article" date="2013" name="Nature">
        <title>Pan genome of the phytoplankton Emiliania underpins its global distribution.</title>
        <authorList>
            <person name="Read B.A."/>
            <person name="Kegel J."/>
            <person name="Klute M.J."/>
            <person name="Kuo A."/>
            <person name="Lefebvre S.C."/>
            <person name="Maumus F."/>
            <person name="Mayer C."/>
            <person name="Miller J."/>
            <person name="Monier A."/>
            <person name="Salamov A."/>
            <person name="Young J."/>
            <person name="Aguilar M."/>
            <person name="Claverie J.M."/>
            <person name="Frickenhaus S."/>
            <person name="Gonzalez K."/>
            <person name="Herman E.K."/>
            <person name="Lin Y.C."/>
            <person name="Napier J."/>
            <person name="Ogata H."/>
            <person name="Sarno A.F."/>
            <person name="Shmutz J."/>
            <person name="Schroeder D."/>
            <person name="de Vargas C."/>
            <person name="Verret F."/>
            <person name="von Dassow P."/>
            <person name="Valentin K."/>
            <person name="Van de Peer Y."/>
            <person name="Wheeler G."/>
            <person name="Dacks J.B."/>
            <person name="Delwiche C.F."/>
            <person name="Dyhrman S.T."/>
            <person name="Glockner G."/>
            <person name="John U."/>
            <person name="Richards T."/>
            <person name="Worden A.Z."/>
            <person name="Zhang X."/>
            <person name="Grigoriev I.V."/>
            <person name="Allen A.E."/>
            <person name="Bidle K."/>
            <person name="Borodovsky M."/>
            <person name="Bowler C."/>
            <person name="Brownlee C."/>
            <person name="Cock J.M."/>
            <person name="Elias M."/>
            <person name="Gladyshev V.N."/>
            <person name="Groth M."/>
            <person name="Guda C."/>
            <person name="Hadaegh A."/>
            <person name="Iglesias-Rodriguez M.D."/>
            <person name="Jenkins J."/>
            <person name="Jones B.M."/>
            <person name="Lawson T."/>
            <person name="Leese F."/>
            <person name="Lindquist E."/>
            <person name="Lobanov A."/>
            <person name="Lomsadze A."/>
            <person name="Malik S.B."/>
            <person name="Marsh M.E."/>
            <person name="Mackinder L."/>
            <person name="Mock T."/>
            <person name="Mueller-Roeber B."/>
            <person name="Pagarete A."/>
            <person name="Parker M."/>
            <person name="Probert I."/>
            <person name="Quesneville H."/>
            <person name="Raines C."/>
            <person name="Rensing S.A."/>
            <person name="Riano-Pachon D.M."/>
            <person name="Richier S."/>
            <person name="Rokitta S."/>
            <person name="Shiraiwa Y."/>
            <person name="Soanes D.M."/>
            <person name="van der Giezen M."/>
            <person name="Wahlund T.M."/>
            <person name="Williams B."/>
            <person name="Wilson W."/>
            <person name="Wolfe G."/>
            <person name="Wurch L.L."/>
        </authorList>
    </citation>
    <scope>NUCLEOTIDE SEQUENCE</scope>
</reference>
<feature type="compositionally biased region" description="Basic and acidic residues" evidence="1">
    <location>
        <begin position="96"/>
        <end position="106"/>
    </location>
</feature>
<feature type="region of interest" description="Disordered" evidence="1">
    <location>
        <begin position="56"/>
        <end position="113"/>
    </location>
</feature>
<dbReference type="Proteomes" id="UP000013827">
    <property type="component" value="Unassembled WGS sequence"/>
</dbReference>
<feature type="compositionally biased region" description="Basic residues" evidence="1">
    <location>
        <begin position="80"/>
        <end position="89"/>
    </location>
</feature>
<evidence type="ECO:0000256" key="1">
    <source>
        <dbReference type="SAM" id="MobiDB-lite"/>
    </source>
</evidence>
<dbReference type="KEGG" id="ehx:EMIHUDRAFT_104833"/>
<dbReference type="AlphaFoldDB" id="A0A0D3IJJ8"/>
<dbReference type="PaxDb" id="2903-EOD11433"/>
<dbReference type="EnsemblProtists" id="EOD11433">
    <property type="protein sequence ID" value="EOD11433"/>
    <property type="gene ID" value="EMIHUDRAFT_104833"/>
</dbReference>
<dbReference type="GeneID" id="17257571"/>
<evidence type="ECO:0000313" key="2">
    <source>
        <dbReference type="EnsemblProtists" id="EOD11433"/>
    </source>
</evidence>
<accession>A0A0D3IJJ8</accession>
<sequence length="226" mass="23369">MAPVQLMAPPQRRTSQRRINVREQRKQSVEDAAAITEEGTYLSLSQVEAGDLVVATRKRAMPEAPDDEADHLPSPARTATARHRGHCGRLHINSEAPRDPAADPRGGDGNSSVRSLEASSALCTSEVSLLAVGLAGRLSGLAPGGGNTAVQTPPSAAGAFEALSKLVKCPAPRRAPNVARLEGRLAAEAAAAAAEAHRFVTVNSSDGSSQSVGDSRSSHSSQGDEA</sequence>
<dbReference type="RefSeq" id="XP_005763862.1">
    <property type="nucleotide sequence ID" value="XM_005763805.1"/>
</dbReference>
<reference evidence="2" key="2">
    <citation type="submission" date="2024-10" db="UniProtKB">
        <authorList>
            <consortium name="EnsemblProtists"/>
        </authorList>
    </citation>
    <scope>IDENTIFICATION</scope>
</reference>
<name>A0A0D3IJJ8_EMIH1</name>
<feature type="region of interest" description="Disordered" evidence="1">
    <location>
        <begin position="202"/>
        <end position="226"/>
    </location>
</feature>
<proteinExistence type="predicted"/>
<feature type="compositionally biased region" description="Low complexity" evidence="1">
    <location>
        <begin position="204"/>
        <end position="226"/>
    </location>
</feature>
<evidence type="ECO:0000313" key="3">
    <source>
        <dbReference type="Proteomes" id="UP000013827"/>
    </source>
</evidence>
<dbReference type="HOGENOM" id="CLU_1226754_0_0_1"/>